<evidence type="ECO:0000313" key="2">
    <source>
        <dbReference type="Proteomes" id="UP001141552"/>
    </source>
</evidence>
<reference evidence="1" key="2">
    <citation type="journal article" date="2023" name="Plants (Basel)">
        <title>Annotation of the Turnera subulata (Passifloraceae) Draft Genome Reveals the S-Locus Evolved after the Divergence of Turneroideae from Passifloroideae in a Stepwise Manner.</title>
        <authorList>
            <person name="Henning P.M."/>
            <person name="Roalson E.H."/>
            <person name="Mir W."/>
            <person name="McCubbin A.G."/>
            <person name="Shore J.S."/>
        </authorList>
    </citation>
    <scope>NUCLEOTIDE SEQUENCE</scope>
    <source>
        <strain evidence="1">F60SS</strain>
    </source>
</reference>
<gene>
    <name evidence="1" type="ORF">Tsubulata_032302</name>
</gene>
<protein>
    <submittedName>
        <fullName evidence="1">Uncharacterized protein</fullName>
    </submittedName>
</protein>
<organism evidence="1 2">
    <name type="scientific">Turnera subulata</name>
    <dbReference type="NCBI Taxonomy" id="218843"/>
    <lineage>
        <taxon>Eukaryota</taxon>
        <taxon>Viridiplantae</taxon>
        <taxon>Streptophyta</taxon>
        <taxon>Embryophyta</taxon>
        <taxon>Tracheophyta</taxon>
        <taxon>Spermatophyta</taxon>
        <taxon>Magnoliopsida</taxon>
        <taxon>eudicotyledons</taxon>
        <taxon>Gunneridae</taxon>
        <taxon>Pentapetalae</taxon>
        <taxon>rosids</taxon>
        <taxon>fabids</taxon>
        <taxon>Malpighiales</taxon>
        <taxon>Passifloraceae</taxon>
        <taxon>Turnera</taxon>
    </lineage>
</organism>
<evidence type="ECO:0000313" key="1">
    <source>
        <dbReference type="EMBL" id="KAJ4836945.1"/>
    </source>
</evidence>
<comment type="caution">
    <text evidence="1">The sequence shown here is derived from an EMBL/GenBank/DDBJ whole genome shotgun (WGS) entry which is preliminary data.</text>
</comment>
<name>A0A9Q0FUP1_9ROSI</name>
<dbReference type="Proteomes" id="UP001141552">
    <property type="component" value="Unassembled WGS sequence"/>
</dbReference>
<proteinExistence type="predicted"/>
<dbReference type="AlphaFoldDB" id="A0A9Q0FUP1"/>
<sequence length="70" mass="7776">MYLAKNLSMTFHFTQYVLLALGDHSQDPVQKTSPLRPRWLTQKCMAHRIAEDDVNCAGDGAVSVELATAL</sequence>
<keyword evidence="2" id="KW-1185">Reference proteome</keyword>
<reference evidence="1" key="1">
    <citation type="submission" date="2022-02" db="EMBL/GenBank/DDBJ databases">
        <authorList>
            <person name="Henning P.M."/>
            <person name="McCubbin A.G."/>
            <person name="Shore J.S."/>
        </authorList>
    </citation>
    <scope>NUCLEOTIDE SEQUENCE</scope>
    <source>
        <strain evidence="1">F60SS</strain>
        <tissue evidence="1">Leaves</tissue>
    </source>
</reference>
<accession>A0A9Q0FUP1</accession>
<dbReference type="EMBL" id="JAKUCV010003988">
    <property type="protein sequence ID" value="KAJ4836945.1"/>
    <property type="molecule type" value="Genomic_DNA"/>
</dbReference>